<evidence type="ECO:0000256" key="1">
    <source>
        <dbReference type="SAM" id="MobiDB-lite"/>
    </source>
</evidence>
<sequence length="224" mass="24569">MVSHTCSPPTAWDATAARYEMLEPADLVLSKSTEVWPGGTQELKACNTSCILRPLFPLTSRFQVGAVLLVRLEAVLWLGSHVIGLWERGKAQWVNNASLAQASRSAMPSGANRKRNHLTPRAGCSPGNSTRLLLFSHPSSQVAFLNRFAQPRHSEMTDRFALKSPLSEPARATHDGAYKYRACEGCNPSDPSERNETPVTPHSSVTGHTNRQLQRASGRVLGLW</sequence>
<protein>
    <submittedName>
        <fullName evidence="2">Uncharacterized protein</fullName>
    </submittedName>
</protein>
<reference evidence="2" key="1">
    <citation type="journal article" date="2023" name="Mol. Phylogenet. Evol.">
        <title>Genome-scale phylogeny and comparative genomics of the fungal order Sordariales.</title>
        <authorList>
            <person name="Hensen N."/>
            <person name="Bonometti L."/>
            <person name="Westerberg I."/>
            <person name="Brannstrom I.O."/>
            <person name="Guillou S."/>
            <person name="Cros-Aarteil S."/>
            <person name="Calhoun S."/>
            <person name="Haridas S."/>
            <person name="Kuo A."/>
            <person name="Mondo S."/>
            <person name="Pangilinan J."/>
            <person name="Riley R."/>
            <person name="LaButti K."/>
            <person name="Andreopoulos B."/>
            <person name="Lipzen A."/>
            <person name="Chen C."/>
            <person name="Yan M."/>
            <person name="Daum C."/>
            <person name="Ng V."/>
            <person name="Clum A."/>
            <person name="Steindorff A."/>
            <person name="Ohm R.A."/>
            <person name="Martin F."/>
            <person name="Silar P."/>
            <person name="Natvig D.O."/>
            <person name="Lalanne C."/>
            <person name="Gautier V."/>
            <person name="Ament-Velasquez S.L."/>
            <person name="Kruys A."/>
            <person name="Hutchinson M.I."/>
            <person name="Powell A.J."/>
            <person name="Barry K."/>
            <person name="Miller A.N."/>
            <person name="Grigoriev I.V."/>
            <person name="Debuchy R."/>
            <person name="Gladieux P."/>
            <person name="Hiltunen Thoren M."/>
            <person name="Johannesson H."/>
        </authorList>
    </citation>
    <scope>NUCLEOTIDE SEQUENCE</scope>
    <source>
        <strain evidence="2">PSN243</strain>
    </source>
</reference>
<keyword evidence="3" id="KW-1185">Reference proteome</keyword>
<dbReference type="EMBL" id="MU865918">
    <property type="protein sequence ID" value="KAK4454099.1"/>
    <property type="molecule type" value="Genomic_DNA"/>
</dbReference>
<comment type="caution">
    <text evidence="2">The sequence shown here is derived from an EMBL/GenBank/DDBJ whole genome shotgun (WGS) entry which is preliminary data.</text>
</comment>
<proteinExistence type="predicted"/>
<dbReference type="AlphaFoldDB" id="A0AAV9GYP0"/>
<feature type="compositionally biased region" description="Polar residues" evidence="1">
    <location>
        <begin position="197"/>
        <end position="215"/>
    </location>
</feature>
<evidence type="ECO:0000313" key="2">
    <source>
        <dbReference type="EMBL" id="KAK4454099.1"/>
    </source>
</evidence>
<gene>
    <name evidence="2" type="ORF">QBC34DRAFT_177287</name>
</gene>
<organism evidence="2 3">
    <name type="scientific">Podospora aff. communis PSN243</name>
    <dbReference type="NCBI Taxonomy" id="3040156"/>
    <lineage>
        <taxon>Eukaryota</taxon>
        <taxon>Fungi</taxon>
        <taxon>Dikarya</taxon>
        <taxon>Ascomycota</taxon>
        <taxon>Pezizomycotina</taxon>
        <taxon>Sordariomycetes</taxon>
        <taxon>Sordariomycetidae</taxon>
        <taxon>Sordariales</taxon>
        <taxon>Podosporaceae</taxon>
        <taxon>Podospora</taxon>
    </lineage>
</organism>
<evidence type="ECO:0000313" key="3">
    <source>
        <dbReference type="Proteomes" id="UP001321760"/>
    </source>
</evidence>
<feature type="region of interest" description="Disordered" evidence="1">
    <location>
        <begin position="104"/>
        <end position="124"/>
    </location>
</feature>
<feature type="region of interest" description="Disordered" evidence="1">
    <location>
        <begin position="187"/>
        <end position="224"/>
    </location>
</feature>
<name>A0AAV9GYP0_9PEZI</name>
<reference evidence="2" key="2">
    <citation type="submission" date="2023-05" db="EMBL/GenBank/DDBJ databases">
        <authorList>
            <consortium name="Lawrence Berkeley National Laboratory"/>
            <person name="Steindorff A."/>
            <person name="Hensen N."/>
            <person name="Bonometti L."/>
            <person name="Westerberg I."/>
            <person name="Brannstrom I.O."/>
            <person name="Guillou S."/>
            <person name="Cros-Aarteil S."/>
            <person name="Calhoun S."/>
            <person name="Haridas S."/>
            <person name="Kuo A."/>
            <person name="Mondo S."/>
            <person name="Pangilinan J."/>
            <person name="Riley R."/>
            <person name="Labutti K."/>
            <person name="Andreopoulos B."/>
            <person name="Lipzen A."/>
            <person name="Chen C."/>
            <person name="Yanf M."/>
            <person name="Daum C."/>
            <person name="Ng V."/>
            <person name="Clum A."/>
            <person name="Ohm R."/>
            <person name="Martin F."/>
            <person name="Silar P."/>
            <person name="Natvig D."/>
            <person name="Lalanne C."/>
            <person name="Gautier V."/>
            <person name="Ament-Velasquez S.L."/>
            <person name="Kruys A."/>
            <person name="Hutchinson M.I."/>
            <person name="Powell A.J."/>
            <person name="Barry K."/>
            <person name="Miller A.N."/>
            <person name="Grigoriev I.V."/>
            <person name="Debuchy R."/>
            <person name="Gladieux P."/>
            <person name="Thoren M.H."/>
            <person name="Johannesson H."/>
        </authorList>
    </citation>
    <scope>NUCLEOTIDE SEQUENCE</scope>
    <source>
        <strain evidence="2">PSN243</strain>
    </source>
</reference>
<accession>A0AAV9GYP0</accession>
<dbReference type="Proteomes" id="UP001321760">
    <property type="component" value="Unassembled WGS sequence"/>
</dbReference>